<sequence length="194" mass="21714">MQPVRGKKLTTGSVSLRQAKKSQIPAVSSAHTVTKGRGARASQGEEFSEEPANLLAQRINVRRLESGQSLADLTIELGVSYSYLVSVLSNAERARSISREFVVRIANYLNVSVAQVYIWAGILTAQDFFEPDELKAAMDRAFHAMQEDKANLLCPSYAEWNKLSIKDRQFIVRLYERASKTHFLPALRMPKIGK</sequence>
<dbReference type="GO" id="GO:0003677">
    <property type="term" value="F:DNA binding"/>
    <property type="evidence" value="ECO:0007669"/>
    <property type="project" value="InterPro"/>
</dbReference>
<protein>
    <recommendedName>
        <fullName evidence="2">HTH cro/C1-type domain-containing protein</fullName>
    </recommendedName>
</protein>
<dbReference type="PROSITE" id="PS50943">
    <property type="entry name" value="HTH_CROC1"/>
    <property type="match status" value="1"/>
</dbReference>
<accession>A0AAD2F2B9</accession>
<dbReference type="EMBL" id="CATZAZ010000011">
    <property type="protein sequence ID" value="CAJ0804395.1"/>
    <property type="molecule type" value="Genomic_DNA"/>
</dbReference>
<reference evidence="3" key="1">
    <citation type="submission" date="2023-07" db="EMBL/GenBank/DDBJ databases">
        <authorList>
            <person name="Peeters C."/>
        </authorList>
    </citation>
    <scope>NUCLEOTIDE SEQUENCE</scope>
    <source>
        <strain evidence="3">R-77560</strain>
    </source>
</reference>
<dbReference type="Proteomes" id="UP001189756">
    <property type="component" value="Unassembled WGS sequence"/>
</dbReference>
<comment type="caution">
    <text evidence="3">The sequence shown here is derived from an EMBL/GenBank/DDBJ whole genome shotgun (WGS) entry which is preliminary data.</text>
</comment>
<dbReference type="CDD" id="cd00093">
    <property type="entry name" value="HTH_XRE"/>
    <property type="match status" value="1"/>
</dbReference>
<dbReference type="InterPro" id="IPR010982">
    <property type="entry name" value="Lambda_DNA-bd_dom_sf"/>
</dbReference>
<gene>
    <name evidence="3" type="ORF">R77560_04066</name>
</gene>
<name>A0AAD2F2B9_9RALS</name>
<dbReference type="AlphaFoldDB" id="A0AAD2F2B9"/>
<evidence type="ECO:0000313" key="4">
    <source>
        <dbReference type="Proteomes" id="UP001189756"/>
    </source>
</evidence>
<evidence type="ECO:0000259" key="2">
    <source>
        <dbReference type="PROSITE" id="PS50943"/>
    </source>
</evidence>
<proteinExistence type="predicted"/>
<dbReference type="SUPFAM" id="SSF47413">
    <property type="entry name" value="lambda repressor-like DNA-binding domains"/>
    <property type="match status" value="1"/>
</dbReference>
<organism evidence="3 4">
    <name type="scientific">Ralstonia thomasii</name>
    <dbReference type="NCBI Taxonomy" id="3058596"/>
    <lineage>
        <taxon>Bacteria</taxon>
        <taxon>Pseudomonadati</taxon>
        <taxon>Pseudomonadota</taxon>
        <taxon>Betaproteobacteria</taxon>
        <taxon>Burkholderiales</taxon>
        <taxon>Burkholderiaceae</taxon>
        <taxon>Ralstonia</taxon>
    </lineage>
</organism>
<evidence type="ECO:0000256" key="1">
    <source>
        <dbReference type="SAM" id="MobiDB-lite"/>
    </source>
</evidence>
<dbReference type="Gene3D" id="1.10.260.40">
    <property type="entry name" value="lambda repressor-like DNA-binding domains"/>
    <property type="match status" value="1"/>
</dbReference>
<evidence type="ECO:0000313" key="3">
    <source>
        <dbReference type="EMBL" id="CAJ0804395.1"/>
    </source>
</evidence>
<feature type="region of interest" description="Disordered" evidence="1">
    <location>
        <begin position="1"/>
        <end position="49"/>
    </location>
</feature>
<dbReference type="SMART" id="SM00530">
    <property type="entry name" value="HTH_XRE"/>
    <property type="match status" value="1"/>
</dbReference>
<dbReference type="InterPro" id="IPR001387">
    <property type="entry name" value="Cro/C1-type_HTH"/>
</dbReference>
<feature type="domain" description="HTH cro/C1-type" evidence="2">
    <location>
        <begin position="85"/>
        <end position="116"/>
    </location>
</feature>